<accession>A0A0F7UKB3</accession>
<keyword evidence="2" id="KW-0732">Signal</keyword>
<evidence type="ECO:0000256" key="2">
    <source>
        <dbReference type="SAM" id="SignalP"/>
    </source>
</evidence>
<feature type="signal peptide" evidence="2">
    <location>
        <begin position="1"/>
        <end position="21"/>
    </location>
</feature>
<evidence type="ECO:0008006" key="4">
    <source>
        <dbReference type="Google" id="ProtNLM"/>
    </source>
</evidence>
<name>A0A0F7UKB3_NEOCL</name>
<organism evidence="3">
    <name type="scientific">Neospora caninum (strain Liverpool)</name>
    <dbReference type="NCBI Taxonomy" id="572307"/>
    <lineage>
        <taxon>Eukaryota</taxon>
        <taxon>Sar</taxon>
        <taxon>Alveolata</taxon>
        <taxon>Apicomplexa</taxon>
        <taxon>Conoidasida</taxon>
        <taxon>Coccidia</taxon>
        <taxon>Eucoccidiorida</taxon>
        <taxon>Eimeriorina</taxon>
        <taxon>Sarcocystidae</taxon>
        <taxon>Neospora</taxon>
    </lineage>
</organism>
<keyword evidence="1" id="KW-1133">Transmembrane helix</keyword>
<keyword evidence="1" id="KW-0472">Membrane</keyword>
<feature type="chain" id="PRO_5002523457" description="Transmembrane protein" evidence="2">
    <location>
        <begin position="22"/>
        <end position="150"/>
    </location>
</feature>
<evidence type="ECO:0000313" key="3">
    <source>
        <dbReference type="EMBL" id="CEL70398.1"/>
    </source>
</evidence>
<sequence length="150" mass="16724">MTMQMYFGVSLILLAIASVQAGNVAASDPLPEGERNATKSLDAESLYNRFPGGKTPGWPQSEVPALRGGLFMVTALLSAALLAPPPMTILLGTIATVKYLMSVYHRHMFRKDYDEADQDFRELIARFVTLETEEWRRMKKMLRTKKSGSP</sequence>
<keyword evidence="1" id="KW-0812">Transmembrane</keyword>
<protein>
    <recommendedName>
        <fullName evidence="4">Transmembrane protein</fullName>
    </recommendedName>
</protein>
<dbReference type="EMBL" id="LN714487">
    <property type="protein sequence ID" value="CEL70398.1"/>
    <property type="molecule type" value="Genomic_DNA"/>
</dbReference>
<gene>
    <name evidence="3" type="ORF">BN1204_060805</name>
</gene>
<reference evidence="3" key="1">
    <citation type="journal article" date="2015" name="PLoS ONE">
        <title>Comprehensive Evaluation of Toxoplasma gondii VEG and Neospora caninum LIV Genomes with Tachyzoite Stage Transcriptome and Proteome Defines Novel Transcript Features.</title>
        <authorList>
            <person name="Ramaprasad A."/>
            <person name="Mourier T."/>
            <person name="Naeem R."/>
            <person name="Malas T.B."/>
            <person name="Moussa E."/>
            <person name="Panigrahi A."/>
            <person name="Vermont S.J."/>
            <person name="Otto T.D."/>
            <person name="Wastling J."/>
            <person name="Pain A."/>
        </authorList>
    </citation>
    <scope>NUCLEOTIDE SEQUENCE</scope>
    <source>
        <strain evidence="3">Liverpool</strain>
    </source>
</reference>
<evidence type="ECO:0000256" key="1">
    <source>
        <dbReference type="SAM" id="Phobius"/>
    </source>
</evidence>
<proteinExistence type="predicted"/>
<feature type="transmembrane region" description="Helical" evidence="1">
    <location>
        <begin position="70"/>
        <end position="101"/>
    </location>
</feature>
<dbReference type="AlphaFoldDB" id="A0A0F7UKB3"/>